<dbReference type="RefSeq" id="WP_250597906.1">
    <property type="nucleotide sequence ID" value="NZ_JAKRVY010000008.1"/>
</dbReference>
<dbReference type="InterPro" id="IPR007050">
    <property type="entry name" value="HTH_bacterioopsin"/>
</dbReference>
<dbReference type="AlphaFoldDB" id="A0AAE3FSV8"/>
<sequence>MAVLADVSVAPSAFPLGELLTSEPVARIEFERAVQFGSCPTQFCWVTADTPHEVRSQIQSLDSIADAQVYGSVEHSLLVCVEWAPDFRTEFVRMLSERGIAVLEAVGADRMWSLRLRAPDDAALGQLYDDCTASSIQFEIEQLYARSGSGRCSPMTDKQSEAVTAAFENGFFDVPRRTTLGELSEQFDVSEQALSKLIRRGVHAVLSEHFS</sequence>
<evidence type="ECO:0000259" key="4">
    <source>
        <dbReference type="Pfam" id="PF15915"/>
    </source>
</evidence>
<dbReference type="Pfam" id="PF15915">
    <property type="entry name" value="BAT"/>
    <property type="match status" value="1"/>
</dbReference>
<keyword evidence="2" id="KW-0804">Transcription</keyword>
<evidence type="ECO:0000313" key="5">
    <source>
        <dbReference type="EMBL" id="MCL9814718.1"/>
    </source>
</evidence>
<reference evidence="5 6" key="1">
    <citation type="journal article" date="2022" name="Syst. Appl. Microbiol.">
        <title>Natronocalculus amylovorans gen. nov., sp. nov., and Natranaeroarchaeum aerophilus sp. nov., dominant culturable amylolytic natronoarchaea from hypersaline soda lakes in southwestern Siberia.</title>
        <authorList>
            <person name="Sorokin D.Y."/>
            <person name="Elcheninov A.G."/>
            <person name="Khizhniak T.V."/>
            <person name="Koenen M."/>
            <person name="Bale N.J."/>
            <person name="Damste J.S.S."/>
            <person name="Kublanov I.V."/>
        </authorList>
    </citation>
    <scope>NUCLEOTIDE SEQUENCE [LARGE SCALE GENOMIC DNA]</scope>
    <source>
        <strain evidence="5 6">AArc-St1-1</strain>
    </source>
</reference>
<dbReference type="PANTHER" id="PTHR34236:SF1">
    <property type="entry name" value="DIMETHYL SULFOXIDE REDUCTASE TRANSCRIPTIONAL ACTIVATOR"/>
    <property type="match status" value="1"/>
</dbReference>
<evidence type="ECO:0000256" key="1">
    <source>
        <dbReference type="ARBA" id="ARBA00023015"/>
    </source>
</evidence>
<dbReference type="InterPro" id="IPR031803">
    <property type="entry name" value="BAT_GAF/HTH-assoc"/>
</dbReference>
<dbReference type="PANTHER" id="PTHR34236">
    <property type="entry name" value="DIMETHYL SULFOXIDE REDUCTASE TRANSCRIPTIONAL ACTIVATOR"/>
    <property type="match status" value="1"/>
</dbReference>
<dbReference type="Proteomes" id="UP001202674">
    <property type="component" value="Unassembled WGS sequence"/>
</dbReference>
<evidence type="ECO:0000256" key="2">
    <source>
        <dbReference type="ARBA" id="ARBA00023163"/>
    </source>
</evidence>
<accession>A0AAE3FSV8</accession>
<name>A0AAE3FSV8_9EURY</name>
<gene>
    <name evidence="5" type="ORF">AArcSt11_13750</name>
</gene>
<feature type="domain" description="HTH bat-type" evidence="3">
    <location>
        <begin position="155"/>
        <end position="201"/>
    </location>
</feature>
<protein>
    <submittedName>
        <fullName evidence="5">Helix-turn-helix domain-containing protein</fullName>
    </submittedName>
</protein>
<dbReference type="EMBL" id="JAKRVY010000008">
    <property type="protein sequence ID" value="MCL9814718.1"/>
    <property type="molecule type" value="Genomic_DNA"/>
</dbReference>
<evidence type="ECO:0000259" key="3">
    <source>
        <dbReference type="Pfam" id="PF04967"/>
    </source>
</evidence>
<feature type="domain" description="Bacterioopsin transcriptional activator GAF and HTH associated" evidence="4">
    <location>
        <begin position="20"/>
        <end position="139"/>
    </location>
</feature>
<keyword evidence="1" id="KW-0805">Transcription regulation</keyword>
<comment type="caution">
    <text evidence="5">The sequence shown here is derived from an EMBL/GenBank/DDBJ whole genome shotgun (WGS) entry which is preliminary data.</text>
</comment>
<organism evidence="5 6">
    <name type="scientific">Natranaeroarchaeum aerophilus</name>
    <dbReference type="NCBI Taxonomy" id="2917711"/>
    <lineage>
        <taxon>Archaea</taxon>
        <taxon>Methanobacteriati</taxon>
        <taxon>Methanobacteriota</taxon>
        <taxon>Stenosarchaea group</taxon>
        <taxon>Halobacteria</taxon>
        <taxon>Halobacteriales</taxon>
        <taxon>Natronoarchaeaceae</taxon>
        <taxon>Natranaeroarchaeum</taxon>
    </lineage>
</organism>
<evidence type="ECO:0000313" key="6">
    <source>
        <dbReference type="Proteomes" id="UP001202674"/>
    </source>
</evidence>
<proteinExistence type="predicted"/>
<dbReference type="Pfam" id="PF04967">
    <property type="entry name" value="HTH_10"/>
    <property type="match status" value="1"/>
</dbReference>
<keyword evidence="6" id="KW-1185">Reference proteome</keyword>